<name>A0A7M7RDD6_STRPU</name>
<dbReference type="GeneID" id="587278"/>
<feature type="transmembrane region" description="Helical" evidence="7">
    <location>
        <begin position="247"/>
        <end position="270"/>
    </location>
</feature>
<evidence type="ECO:0000256" key="3">
    <source>
        <dbReference type="ARBA" id="ARBA00022692"/>
    </source>
</evidence>
<evidence type="ECO:0008006" key="10">
    <source>
        <dbReference type="Google" id="ProtNLM"/>
    </source>
</evidence>
<feature type="transmembrane region" description="Helical" evidence="7">
    <location>
        <begin position="528"/>
        <end position="550"/>
    </location>
</feature>
<evidence type="ECO:0000313" key="9">
    <source>
        <dbReference type="Proteomes" id="UP000007110"/>
    </source>
</evidence>
<feature type="transmembrane region" description="Helical" evidence="7">
    <location>
        <begin position="729"/>
        <end position="748"/>
    </location>
</feature>
<feature type="transmembrane region" description="Helical" evidence="7">
    <location>
        <begin position="599"/>
        <end position="620"/>
    </location>
</feature>
<sequence length="753" mass="84846">MCVHRMDFHGRSHMRAPLYKKVSSRRDGRKPENRTRHRVLELHSKNHYGDITARSINGHQRILNIVTAIVQFVYFNQTATWNITIFKMATAVLVPGDYAAIVCYFMVVFGAGLYALFTSNRGTVNGYFLAGRYMTWLPVGASIWASNIGSEHFVGLAGDAAVTGISPAAFDLNGLSLLPLMAYLFVPVYIASGVCTLPEYMMKRFGSNRIRIYLACMSIFLYIVSRISVDLYSGALFITQALGWNQYAAIGILLIFVAIFTVTGGLAAVIYTDTVQVFIIIIGGIILMVLSYGEIGSFQELKIRYFQAIPNATLNTPNYTCGIPKEDSFQMLRDIDPFTSSFPWLGFLIGQTLSSLTYWCAEQVMVQRALAAKSLSHAQGGCLFAGFCKILPLFMTVIPGMIARVLYTDTVACASPETCMEACGNPKGCSNTAYPTLVLGIMPAGLRGVMFAVMLSAIVSSMTSLLNSISTLFTVDIWQFVREKYYHTKPSNREMMIVGRVIVLVMTALSVLWIPVIDLLQGDNLLKYFTRIQGRVTPTVAAVYILAVLWPRANEKGTFWGLIIGASVGLIRLILDFIYPDPSCWDEDTRPMVVKLHYFYFNMILFIIVFASVIIISLMTEPLPKYRVIRTTFFTRYLKLERPDEKQLHSDINEEKDYQMLSQDVIEVKNGHAVIEDEERPKPPLQQRVLAWFCGYGEETEEGRRLAREQGLHNRKLGSLEQDPRAKKFLYFCMILLIAIVIFMYTFFSVEWI</sequence>
<proteinExistence type="inferred from homology"/>
<keyword evidence="9" id="KW-1185">Reference proteome</keyword>
<dbReference type="GO" id="GO:0005412">
    <property type="term" value="F:D-glucose:sodium symporter activity"/>
    <property type="evidence" value="ECO:0000318"/>
    <property type="project" value="GO_Central"/>
</dbReference>
<dbReference type="InterPro" id="IPR001734">
    <property type="entry name" value="Na/solute_symporter"/>
</dbReference>
<dbReference type="EnsemblMetazoa" id="XM_787016">
    <property type="protein sequence ID" value="XP_792109"/>
    <property type="gene ID" value="LOC587278"/>
</dbReference>
<feature type="transmembrane region" description="Helical" evidence="7">
    <location>
        <begin position="449"/>
        <end position="475"/>
    </location>
</feature>
<keyword evidence="3 7" id="KW-0812">Transmembrane</keyword>
<dbReference type="PANTHER" id="PTHR11819">
    <property type="entry name" value="SOLUTE CARRIER FAMILY 5"/>
    <property type="match status" value="1"/>
</dbReference>
<evidence type="ECO:0000256" key="2">
    <source>
        <dbReference type="ARBA" id="ARBA00006434"/>
    </source>
</evidence>
<feature type="transmembrane region" description="Helical" evidence="7">
    <location>
        <begin position="277"/>
        <end position="295"/>
    </location>
</feature>
<dbReference type="Gene3D" id="1.20.1730.10">
    <property type="entry name" value="Sodium/glucose cotransporter"/>
    <property type="match status" value="1"/>
</dbReference>
<dbReference type="Proteomes" id="UP000007110">
    <property type="component" value="Unassembled WGS sequence"/>
</dbReference>
<feature type="transmembrane region" description="Helical" evidence="7">
    <location>
        <begin position="180"/>
        <end position="198"/>
    </location>
</feature>
<comment type="subcellular location">
    <subcellularLocation>
        <location evidence="1">Membrane</location>
        <topology evidence="1">Multi-pass membrane protein</topology>
    </subcellularLocation>
</comment>
<evidence type="ECO:0000256" key="5">
    <source>
        <dbReference type="ARBA" id="ARBA00023136"/>
    </source>
</evidence>
<feature type="transmembrane region" description="Helical" evidence="7">
    <location>
        <begin position="382"/>
        <end position="402"/>
    </location>
</feature>
<dbReference type="AlphaFoldDB" id="A0A7M7RDD6"/>
<reference evidence="8" key="2">
    <citation type="submission" date="2021-01" db="UniProtKB">
        <authorList>
            <consortium name="EnsemblMetazoa"/>
        </authorList>
    </citation>
    <scope>IDENTIFICATION</scope>
</reference>
<accession>A0A7M7RDD6</accession>
<dbReference type="OMA" id="PLMAYMF"/>
<dbReference type="GO" id="GO:0005886">
    <property type="term" value="C:plasma membrane"/>
    <property type="evidence" value="ECO:0000318"/>
    <property type="project" value="GO_Central"/>
</dbReference>
<keyword evidence="4 7" id="KW-1133">Transmembrane helix</keyword>
<dbReference type="PROSITE" id="PS50283">
    <property type="entry name" value="NA_SOLUT_SYMP_3"/>
    <property type="match status" value="1"/>
</dbReference>
<dbReference type="NCBIfam" id="TIGR00813">
    <property type="entry name" value="sss"/>
    <property type="match status" value="1"/>
</dbReference>
<protein>
    <recommendedName>
        <fullName evidence="10">Sodium/glucose cotransporter 4</fullName>
    </recommendedName>
</protein>
<feature type="transmembrane region" description="Helical" evidence="7">
    <location>
        <begin position="98"/>
        <end position="117"/>
    </location>
</feature>
<dbReference type="InParanoid" id="A0A7M7RDD6"/>
<dbReference type="InterPro" id="IPR038377">
    <property type="entry name" value="Na/Glc_symporter_sf"/>
</dbReference>
<dbReference type="FunFam" id="1.20.1730.10:FF:000060">
    <property type="entry name" value="Uncharacterized protein"/>
    <property type="match status" value="1"/>
</dbReference>
<feature type="transmembrane region" description="Helical" evidence="7">
    <location>
        <begin position="341"/>
        <end position="361"/>
    </location>
</feature>
<dbReference type="RefSeq" id="XP_792109.3">
    <property type="nucleotide sequence ID" value="XM_787016.5"/>
</dbReference>
<evidence type="ECO:0000256" key="6">
    <source>
        <dbReference type="RuleBase" id="RU362091"/>
    </source>
</evidence>
<dbReference type="Pfam" id="PF00474">
    <property type="entry name" value="SSF"/>
    <property type="match status" value="1"/>
</dbReference>
<dbReference type="PANTHER" id="PTHR11819:SF150">
    <property type="entry name" value="SODIUM_MYO-INOSITOL COTRANSPORTER"/>
    <property type="match status" value="1"/>
</dbReference>
<reference evidence="9" key="1">
    <citation type="submission" date="2015-02" db="EMBL/GenBank/DDBJ databases">
        <title>Genome sequencing for Strongylocentrotus purpuratus.</title>
        <authorList>
            <person name="Murali S."/>
            <person name="Liu Y."/>
            <person name="Vee V."/>
            <person name="English A."/>
            <person name="Wang M."/>
            <person name="Skinner E."/>
            <person name="Han Y."/>
            <person name="Muzny D.M."/>
            <person name="Worley K.C."/>
            <person name="Gibbs R.A."/>
        </authorList>
    </citation>
    <scope>NUCLEOTIDE SEQUENCE</scope>
</reference>
<feature type="transmembrane region" description="Helical" evidence="7">
    <location>
        <begin position="210"/>
        <end position="227"/>
    </location>
</feature>
<feature type="transmembrane region" description="Helical" evidence="7">
    <location>
        <begin position="124"/>
        <end position="145"/>
    </location>
</feature>
<keyword evidence="5 7" id="KW-0472">Membrane</keyword>
<feature type="transmembrane region" description="Helical" evidence="7">
    <location>
        <begin position="62"/>
        <end position="86"/>
    </location>
</feature>
<evidence type="ECO:0000256" key="4">
    <source>
        <dbReference type="ARBA" id="ARBA00022989"/>
    </source>
</evidence>
<evidence type="ECO:0000256" key="7">
    <source>
        <dbReference type="SAM" id="Phobius"/>
    </source>
</evidence>
<comment type="similarity">
    <text evidence="2 6">Belongs to the sodium:solute symporter (SSF) (TC 2.A.21) family.</text>
</comment>
<organism evidence="8 9">
    <name type="scientific">Strongylocentrotus purpuratus</name>
    <name type="common">Purple sea urchin</name>
    <dbReference type="NCBI Taxonomy" id="7668"/>
    <lineage>
        <taxon>Eukaryota</taxon>
        <taxon>Metazoa</taxon>
        <taxon>Echinodermata</taxon>
        <taxon>Eleutherozoa</taxon>
        <taxon>Echinozoa</taxon>
        <taxon>Echinoidea</taxon>
        <taxon>Euechinoidea</taxon>
        <taxon>Echinacea</taxon>
        <taxon>Camarodonta</taxon>
        <taxon>Echinidea</taxon>
        <taxon>Strongylocentrotidae</taxon>
        <taxon>Strongylocentrotus</taxon>
    </lineage>
</organism>
<evidence type="ECO:0000256" key="1">
    <source>
        <dbReference type="ARBA" id="ARBA00004141"/>
    </source>
</evidence>
<feature type="transmembrane region" description="Helical" evidence="7">
    <location>
        <begin position="557"/>
        <end position="579"/>
    </location>
</feature>
<evidence type="ECO:0000313" key="8">
    <source>
        <dbReference type="EnsemblMetazoa" id="XP_792109"/>
    </source>
</evidence>
<feature type="transmembrane region" description="Helical" evidence="7">
    <location>
        <begin position="496"/>
        <end position="516"/>
    </location>
</feature>
<dbReference type="OrthoDB" id="6132759at2759"/>